<keyword evidence="5" id="KW-1015">Disulfide bond</keyword>
<reference evidence="7" key="1">
    <citation type="submission" date="2025-08" db="UniProtKB">
        <authorList>
            <consortium name="Ensembl"/>
        </authorList>
    </citation>
    <scope>IDENTIFICATION</scope>
</reference>
<dbReference type="PANTHER" id="PTHR23414">
    <property type="entry name" value="ADRENOMEDULLIN, ADM"/>
    <property type="match status" value="1"/>
</dbReference>
<evidence type="ECO:0000313" key="7">
    <source>
        <dbReference type="Ensembl" id="ENSVKKP00000027512.1"/>
    </source>
</evidence>
<dbReference type="InterPro" id="IPR051665">
    <property type="entry name" value="Adrenomedullin-reg_peptide"/>
</dbReference>
<organism evidence="7 8">
    <name type="scientific">Varanus komodoensis</name>
    <name type="common">Komodo dragon</name>
    <dbReference type="NCBI Taxonomy" id="61221"/>
    <lineage>
        <taxon>Eukaryota</taxon>
        <taxon>Metazoa</taxon>
        <taxon>Chordata</taxon>
        <taxon>Craniata</taxon>
        <taxon>Vertebrata</taxon>
        <taxon>Euteleostomi</taxon>
        <taxon>Lepidosauria</taxon>
        <taxon>Squamata</taxon>
        <taxon>Bifurcata</taxon>
        <taxon>Unidentata</taxon>
        <taxon>Episquamata</taxon>
        <taxon>Toxicofera</taxon>
        <taxon>Anguimorpha</taxon>
        <taxon>Paleoanguimorpha</taxon>
        <taxon>Varanoidea</taxon>
        <taxon>Varanidae</taxon>
        <taxon>Varanus</taxon>
    </lineage>
</organism>
<comment type="similarity">
    <text evidence="2">Belongs to the adrenomedullin family.</text>
</comment>
<dbReference type="GO" id="GO:0007189">
    <property type="term" value="P:adenylate cyclase-activating G protein-coupled receptor signaling pathway"/>
    <property type="evidence" value="ECO:0007669"/>
    <property type="project" value="TreeGrafter"/>
</dbReference>
<dbReference type="GO" id="GO:0003073">
    <property type="term" value="P:regulation of systemic arterial blood pressure"/>
    <property type="evidence" value="ECO:0007669"/>
    <property type="project" value="TreeGrafter"/>
</dbReference>
<name>A0A8D2LV45_VARKO</name>
<dbReference type="Ensembl" id="ENSVKKT00000028180.1">
    <property type="protein sequence ID" value="ENSVKKP00000027512.1"/>
    <property type="gene ID" value="ENSVKKG00000017885.1"/>
</dbReference>
<keyword evidence="4" id="KW-0732">Signal</keyword>
<reference evidence="7" key="2">
    <citation type="submission" date="2025-09" db="UniProtKB">
        <authorList>
            <consortium name="Ensembl"/>
        </authorList>
    </citation>
    <scope>IDENTIFICATION</scope>
</reference>
<evidence type="ECO:0000256" key="5">
    <source>
        <dbReference type="ARBA" id="ARBA00023157"/>
    </source>
</evidence>
<sequence>MLLLFCGSRRPPARSHEAAWTMALRRKRHAAARLHHAQLMRVGCALGTCQVQNLSHRLWQLKGQSGRRPEERGGGRVLETEAPSGREDPGPGATHTVLARRFLQ</sequence>
<proteinExistence type="inferred from homology"/>
<evidence type="ECO:0008006" key="9">
    <source>
        <dbReference type="Google" id="ProtNLM"/>
    </source>
</evidence>
<evidence type="ECO:0000256" key="3">
    <source>
        <dbReference type="ARBA" id="ARBA00022525"/>
    </source>
</evidence>
<evidence type="ECO:0000256" key="1">
    <source>
        <dbReference type="ARBA" id="ARBA00004613"/>
    </source>
</evidence>
<keyword evidence="8" id="KW-1185">Reference proteome</keyword>
<dbReference type="PANTHER" id="PTHR23414:SF2">
    <property type="entry name" value="PROTEIN ADM2"/>
    <property type="match status" value="1"/>
</dbReference>
<dbReference type="Proteomes" id="UP000694545">
    <property type="component" value="Unplaced"/>
</dbReference>
<dbReference type="GO" id="GO:0005576">
    <property type="term" value="C:extracellular region"/>
    <property type="evidence" value="ECO:0007669"/>
    <property type="project" value="UniProtKB-SubCell"/>
</dbReference>
<accession>A0A8D2LV45</accession>
<keyword evidence="3" id="KW-0964">Secreted</keyword>
<dbReference type="GO" id="GO:0010460">
    <property type="term" value="P:positive regulation of heart rate"/>
    <property type="evidence" value="ECO:0007669"/>
    <property type="project" value="TreeGrafter"/>
</dbReference>
<dbReference type="AlphaFoldDB" id="A0A8D2LV45"/>
<evidence type="ECO:0000256" key="6">
    <source>
        <dbReference type="SAM" id="MobiDB-lite"/>
    </source>
</evidence>
<evidence type="ECO:0000256" key="2">
    <source>
        <dbReference type="ARBA" id="ARBA00010575"/>
    </source>
</evidence>
<feature type="region of interest" description="Disordered" evidence="6">
    <location>
        <begin position="62"/>
        <end position="96"/>
    </location>
</feature>
<protein>
    <recommendedName>
        <fullName evidence="9">ADM2</fullName>
    </recommendedName>
</protein>
<evidence type="ECO:0000313" key="8">
    <source>
        <dbReference type="Proteomes" id="UP000694545"/>
    </source>
</evidence>
<comment type="subcellular location">
    <subcellularLocation>
        <location evidence="1">Secreted</location>
    </subcellularLocation>
</comment>
<evidence type="ECO:0000256" key="4">
    <source>
        <dbReference type="ARBA" id="ARBA00022729"/>
    </source>
</evidence>